<keyword evidence="1" id="KW-1133">Transmembrane helix</keyword>
<dbReference type="EMBL" id="JBHRYN010000005">
    <property type="protein sequence ID" value="MFC3700589.1"/>
    <property type="molecule type" value="Genomic_DNA"/>
</dbReference>
<sequence length="63" mass="7005">MKKIESIIVAVALTLSLGYFVSQAQGTPMFSAFMLFIVLIGALTFQEKRIKKLEVILAKLSEQ</sequence>
<protein>
    <submittedName>
        <fullName evidence="2">Uncharacterized protein</fullName>
    </submittedName>
</protein>
<organism evidence="2 3">
    <name type="scientific">Reinekea marina</name>
    <dbReference type="NCBI Taxonomy" id="1310421"/>
    <lineage>
        <taxon>Bacteria</taxon>
        <taxon>Pseudomonadati</taxon>
        <taxon>Pseudomonadota</taxon>
        <taxon>Gammaproteobacteria</taxon>
        <taxon>Oceanospirillales</taxon>
        <taxon>Saccharospirillaceae</taxon>
        <taxon>Reinekea</taxon>
    </lineage>
</organism>
<evidence type="ECO:0000313" key="2">
    <source>
        <dbReference type="EMBL" id="MFC3700589.1"/>
    </source>
</evidence>
<comment type="caution">
    <text evidence="2">The sequence shown here is derived from an EMBL/GenBank/DDBJ whole genome shotgun (WGS) entry which is preliminary data.</text>
</comment>
<reference evidence="3" key="1">
    <citation type="journal article" date="2019" name="Int. J. Syst. Evol. Microbiol.">
        <title>The Global Catalogue of Microorganisms (GCM) 10K type strain sequencing project: providing services to taxonomists for standard genome sequencing and annotation.</title>
        <authorList>
            <consortium name="The Broad Institute Genomics Platform"/>
            <consortium name="The Broad Institute Genome Sequencing Center for Infectious Disease"/>
            <person name="Wu L."/>
            <person name="Ma J."/>
        </authorList>
    </citation>
    <scope>NUCLEOTIDE SEQUENCE [LARGE SCALE GENOMIC DNA]</scope>
    <source>
        <strain evidence="3">CECT 8288</strain>
    </source>
</reference>
<dbReference type="Proteomes" id="UP001595710">
    <property type="component" value="Unassembled WGS sequence"/>
</dbReference>
<keyword evidence="1" id="KW-0472">Membrane</keyword>
<evidence type="ECO:0000256" key="1">
    <source>
        <dbReference type="SAM" id="Phobius"/>
    </source>
</evidence>
<dbReference type="RefSeq" id="WP_377362156.1">
    <property type="nucleotide sequence ID" value="NZ_JBHRYN010000005.1"/>
</dbReference>
<keyword evidence="1" id="KW-0812">Transmembrane</keyword>
<proteinExistence type="predicted"/>
<accession>A0ABV7WP29</accession>
<keyword evidence="3" id="KW-1185">Reference proteome</keyword>
<gene>
    <name evidence="2" type="ORF">ACFOND_02975</name>
</gene>
<name>A0ABV7WP29_9GAMM</name>
<evidence type="ECO:0000313" key="3">
    <source>
        <dbReference type="Proteomes" id="UP001595710"/>
    </source>
</evidence>
<feature type="transmembrane region" description="Helical" evidence="1">
    <location>
        <begin position="28"/>
        <end position="45"/>
    </location>
</feature>